<dbReference type="EMBL" id="KZ452027">
    <property type="protein sequence ID" value="PKA50234.1"/>
    <property type="molecule type" value="Genomic_DNA"/>
</dbReference>
<feature type="coiled-coil region" evidence="1">
    <location>
        <begin position="99"/>
        <end position="171"/>
    </location>
</feature>
<protein>
    <submittedName>
        <fullName evidence="4">Uncharacterized protein</fullName>
    </submittedName>
</protein>
<evidence type="ECO:0000256" key="1">
    <source>
        <dbReference type="SAM" id="Coils"/>
    </source>
</evidence>
<evidence type="ECO:0000256" key="3">
    <source>
        <dbReference type="SAM" id="Phobius"/>
    </source>
</evidence>
<keyword evidence="3" id="KW-0472">Membrane</keyword>
<dbReference type="OrthoDB" id="198474at2759"/>
<gene>
    <name evidence="4" type="ORF">AXF42_Ash017828</name>
</gene>
<keyword evidence="5" id="KW-1185">Reference proteome</keyword>
<keyword evidence="3" id="KW-1133">Transmembrane helix</keyword>
<accession>A0A2I0A3W5</accession>
<dbReference type="Proteomes" id="UP000236161">
    <property type="component" value="Unassembled WGS sequence"/>
</dbReference>
<reference evidence="4 5" key="1">
    <citation type="journal article" date="2017" name="Nature">
        <title>The Apostasia genome and the evolution of orchids.</title>
        <authorList>
            <person name="Zhang G.Q."/>
            <person name="Liu K.W."/>
            <person name="Li Z."/>
            <person name="Lohaus R."/>
            <person name="Hsiao Y.Y."/>
            <person name="Niu S.C."/>
            <person name="Wang J.Y."/>
            <person name="Lin Y.C."/>
            <person name="Xu Q."/>
            <person name="Chen L.J."/>
            <person name="Yoshida K."/>
            <person name="Fujiwara S."/>
            <person name="Wang Z.W."/>
            <person name="Zhang Y.Q."/>
            <person name="Mitsuda N."/>
            <person name="Wang M."/>
            <person name="Liu G.H."/>
            <person name="Pecoraro L."/>
            <person name="Huang H.X."/>
            <person name="Xiao X.J."/>
            <person name="Lin M."/>
            <person name="Wu X.Y."/>
            <person name="Wu W.L."/>
            <person name="Chen Y.Y."/>
            <person name="Chang S.B."/>
            <person name="Sakamoto S."/>
            <person name="Ohme-Takagi M."/>
            <person name="Yagi M."/>
            <person name="Zeng S.J."/>
            <person name="Shen C.Y."/>
            <person name="Yeh C.M."/>
            <person name="Luo Y.B."/>
            <person name="Tsai W.C."/>
            <person name="Van de Peer Y."/>
            <person name="Liu Z.J."/>
        </authorList>
    </citation>
    <scope>NUCLEOTIDE SEQUENCE [LARGE SCALE GENOMIC DNA]</scope>
    <source>
        <strain evidence="5">cv. Shenzhen</strain>
        <tissue evidence="4">Stem</tissue>
    </source>
</reference>
<dbReference type="AlphaFoldDB" id="A0A2I0A3W5"/>
<evidence type="ECO:0000313" key="5">
    <source>
        <dbReference type="Proteomes" id="UP000236161"/>
    </source>
</evidence>
<evidence type="ECO:0000256" key="2">
    <source>
        <dbReference type="SAM" id="MobiDB-lite"/>
    </source>
</evidence>
<proteinExistence type="predicted"/>
<feature type="region of interest" description="Disordered" evidence="2">
    <location>
        <begin position="1"/>
        <end position="22"/>
    </location>
</feature>
<dbReference type="PANTHER" id="PTHR36383:SF1">
    <property type="entry name" value="PROTEIN, PUTATIVE-RELATED"/>
    <property type="match status" value="1"/>
</dbReference>
<evidence type="ECO:0000313" key="4">
    <source>
        <dbReference type="EMBL" id="PKA50234.1"/>
    </source>
</evidence>
<keyword evidence="1" id="KW-0175">Coiled coil</keyword>
<feature type="transmembrane region" description="Helical" evidence="3">
    <location>
        <begin position="213"/>
        <end position="233"/>
    </location>
</feature>
<sequence>MLELRGSATGSGEDQPLAMHPTSVPHLRPLVLRFPVNPRRSWIPTSAGFSGSQLLLVRSSGETAEPSPRTPKEAVAGLLGHRVEDLLKREENRPLLEGLKEASRRVERARMALADIVGQETEALRAKQLVIQLQSRESEIAETQKQILTAKAKVEEAKRAVSSNMDEENSEFLRDEAKTKQIERFESIKAASVSSLVGAFSSLPISMYEATSFTQLALHTVIVFLSTALFGVTYRYTIRRDLNNLHLKTGTSAAFGFIKGLAELEAGRPLELNIGSFLSHSIDGVVLISENMFVFLASAIALDFCFKMRFLSPFPMKE</sequence>
<organism evidence="4 5">
    <name type="scientific">Apostasia shenzhenica</name>
    <dbReference type="NCBI Taxonomy" id="1088818"/>
    <lineage>
        <taxon>Eukaryota</taxon>
        <taxon>Viridiplantae</taxon>
        <taxon>Streptophyta</taxon>
        <taxon>Embryophyta</taxon>
        <taxon>Tracheophyta</taxon>
        <taxon>Spermatophyta</taxon>
        <taxon>Magnoliopsida</taxon>
        <taxon>Liliopsida</taxon>
        <taxon>Asparagales</taxon>
        <taxon>Orchidaceae</taxon>
        <taxon>Apostasioideae</taxon>
        <taxon>Apostasia</taxon>
    </lineage>
</organism>
<dbReference type="PANTHER" id="PTHR36383">
    <property type="entry name" value="OS09G0529350 PROTEIN"/>
    <property type="match status" value="1"/>
</dbReference>
<keyword evidence="3" id="KW-0812">Transmembrane</keyword>
<dbReference type="STRING" id="1088818.A0A2I0A3W5"/>
<name>A0A2I0A3W5_9ASPA</name>